<keyword evidence="1" id="KW-1133">Transmembrane helix</keyword>
<dbReference type="Proteomes" id="UP000193404">
    <property type="component" value="Chromosome"/>
</dbReference>
<feature type="transmembrane region" description="Helical" evidence="1">
    <location>
        <begin position="38"/>
        <end position="56"/>
    </location>
</feature>
<keyword evidence="3" id="KW-1185">Reference proteome</keyword>
<proteinExistence type="predicted"/>
<dbReference type="STRING" id="282676.B6F84_04170"/>
<feature type="transmembrane region" description="Helical" evidence="1">
    <location>
        <begin position="7"/>
        <end position="26"/>
    </location>
</feature>
<feature type="transmembrane region" description="Helical" evidence="1">
    <location>
        <begin position="68"/>
        <end position="88"/>
    </location>
</feature>
<dbReference type="AlphaFoldDB" id="A0A1W6JYI3"/>
<accession>A0A1W6JYI3</accession>
<evidence type="ECO:0000256" key="1">
    <source>
        <dbReference type="SAM" id="Phobius"/>
    </source>
</evidence>
<reference evidence="2 3" key="1">
    <citation type="submission" date="2017-03" db="EMBL/GenBank/DDBJ databases">
        <title>Sulfur activation and transportation mechanism of thermophilic Archaea Acidianus manzaensis YN-25.</title>
        <authorList>
            <person name="Ma Y."/>
            <person name="Yang Y."/>
            <person name="Xia J."/>
        </authorList>
    </citation>
    <scope>NUCLEOTIDE SEQUENCE [LARGE SCALE GENOMIC DNA]</scope>
    <source>
        <strain evidence="2 3">YN-25</strain>
    </source>
</reference>
<gene>
    <name evidence="2" type="ORF">B6F84_04170</name>
</gene>
<keyword evidence="1" id="KW-0472">Membrane</keyword>
<evidence type="ECO:0000313" key="2">
    <source>
        <dbReference type="EMBL" id="ARM75307.1"/>
    </source>
</evidence>
<protein>
    <submittedName>
        <fullName evidence="2">Uncharacterized protein</fullName>
    </submittedName>
</protein>
<dbReference type="KEGG" id="aman:B6F84_04170"/>
<name>A0A1W6JYI3_9CREN</name>
<sequence>MKKVIRIFLFLEGTLLLYSFFVGYLFHFSFLIELKTPLMGITLFGVMGAFLYTIVIKPDLVYSKYVRILGFLGAILLLIQIVYANIVFDHTLFSLSDLWGSSLLSGAGIPGLTFTGGLFVHIYFEHYVASAIGFIVALKPKLLHKIKQMIQGE</sequence>
<evidence type="ECO:0000313" key="3">
    <source>
        <dbReference type="Proteomes" id="UP000193404"/>
    </source>
</evidence>
<keyword evidence="1" id="KW-0812">Transmembrane</keyword>
<feature type="transmembrane region" description="Helical" evidence="1">
    <location>
        <begin position="108"/>
        <end position="138"/>
    </location>
</feature>
<organism evidence="2 3">
    <name type="scientific">Acidianus manzaensis</name>
    <dbReference type="NCBI Taxonomy" id="282676"/>
    <lineage>
        <taxon>Archaea</taxon>
        <taxon>Thermoproteota</taxon>
        <taxon>Thermoprotei</taxon>
        <taxon>Sulfolobales</taxon>
        <taxon>Sulfolobaceae</taxon>
        <taxon>Acidianus</taxon>
    </lineage>
</organism>
<dbReference type="EMBL" id="CP020477">
    <property type="protein sequence ID" value="ARM75307.1"/>
    <property type="molecule type" value="Genomic_DNA"/>
</dbReference>